<evidence type="ECO:0000313" key="13">
    <source>
        <dbReference type="EMBL" id="SDE50535.1"/>
    </source>
</evidence>
<keyword evidence="4" id="KW-0479">Metal-binding</keyword>
<dbReference type="OrthoDB" id="5241540at2"/>
<evidence type="ECO:0000256" key="6">
    <source>
        <dbReference type="ARBA" id="ARBA00023002"/>
    </source>
</evidence>
<feature type="transmembrane region" description="Helical" evidence="12">
    <location>
        <begin position="242"/>
        <end position="260"/>
    </location>
</feature>
<dbReference type="Pfam" id="PF02628">
    <property type="entry name" value="COX15-CtaA"/>
    <property type="match status" value="1"/>
</dbReference>
<evidence type="ECO:0000256" key="7">
    <source>
        <dbReference type="ARBA" id="ARBA00023004"/>
    </source>
</evidence>
<organism evidence="13 14">
    <name type="scientific">Auraticoccus monumenti</name>
    <dbReference type="NCBI Taxonomy" id="675864"/>
    <lineage>
        <taxon>Bacteria</taxon>
        <taxon>Bacillati</taxon>
        <taxon>Actinomycetota</taxon>
        <taxon>Actinomycetes</taxon>
        <taxon>Propionibacteriales</taxon>
        <taxon>Propionibacteriaceae</taxon>
        <taxon>Auraticoccus</taxon>
    </lineage>
</organism>
<evidence type="ECO:0000256" key="10">
    <source>
        <dbReference type="ARBA" id="ARBA00023157"/>
    </source>
</evidence>
<keyword evidence="7" id="KW-0408">Iron</keyword>
<keyword evidence="9 12" id="KW-0472">Membrane</keyword>
<feature type="transmembrane region" description="Helical" evidence="12">
    <location>
        <begin position="173"/>
        <end position="194"/>
    </location>
</feature>
<dbReference type="AlphaFoldDB" id="A0A1G7DIC2"/>
<accession>A0A1G7DIC2</accession>
<evidence type="ECO:0000313" key="14">
    <source>
        <dbReference type="Proteomes" id="UP000198546"/>
    </source>
</evidence>
<comment type="pathway">
    <text evidence="11">Porphyrin-containing compound metabolism.</text>
</comment>
<feature type="transmembrane region" description="Helical" evidence="12">
    <location>
        <begin position="214"/>
        <end position="235"/>
    </location>
</feature>
<comment type="subcellular location">
    <subcellularLocation>
        <location evidence="1">Membrane</location>
        <topology evidence="1">Multi-pass membrane protein</topology>
    </subcellularLocation>
</comment>
<protein>
    <submittedName>
        <fullName evidence="13">Cytochrome c oxidase assembly protein subunit 15</fullName>
    </submittedName>
</protein>
<gene>
    <name evidence="13" type="ORF">SAMN04489747_3593</name>
</gene>
<dbReference type="PANTHER" id="PTHR35457">
    <property type="entry name" value="HEME A SYNTHASE"/>
    <property type="match status" value="1"/>
</dbReference>
<dbReference type="InterPro" id="IPR003780">
    <property type="entry name" value="COX15/CtaA_fam"/>
</dbReference>
<evidence type="ECO:0000256" key="11">
    <source>
        <dbReference type="ARBA" id="ARBA00023444"/>
    </source>
</evidence>
<dbReference type="RefSeq" id="WP_090595408.1">
    <property type="nucleotide sequence ID" value="NZ_LT629688.1"/>
</dbReference>
<sequence length="311" mass="33075">MDRVIDGLGSERSLRGWSLALLVANCVIVLTGALVRLTGSGLGCPTWPRCTDESYVTTPEMGVHGVIEFGNRLLTFVLILIALGTVAAALAHAHVDVRRPDGPPGHRVRLLALGIAFGIPFQGVIGGITVLTQLNPFVVALHLLLSVVLICLSVWLVRTVWRAPREPVDGLRWWLARVVFVLAWVASWLGTVATGSGPHAGDATSPRTGFDVELVAKVHAGSVWLLVIASVLALVLLRSRAALLLVLVEVGQGVVGYVQYFTGVPITLVMLHMLGLCLVMAAAMNLLLSVRRPRPEDALPSPSSSLAVVGE</sequence>
<feature type="transmembrane region" description="Helical" evidence="12">
    <location>
        <begin position="69"/>
        <end position="90"/>
    </location>
</feature>
<dbReference type="GO" id="GO:0016491">
    <property type="term" value="F:oxidoreductase activity"/>
    <property type="evidence" value="ECO:0007669"/>
    <property type="project" value="UniProtKB-KW"/>
</dbReference>
<reference evidence="13 14" key="1">
    <citation type="submission" date="2016-10" db="EMBL/GenBank/DDBJ databases">
        <authorList>
            <person name="de Groot N.N."/>
        </authorList>
    </citation>
    <scope>NUCLEOTIDE SEQUENCE [LARGE SCALE GENOMIC DNA]</scope>
    <source>
        <strain evidence="13 14">MON 2.2</strain>
    </source>
</reference>
<dbReference type="PANTHER" id="PTHR35457:SF1">
    <property type="entry name" value="HEME A SYNTHASE"/>
    <property type="match status" value="1"/>
</dbReference>
<dbReference type="InterPro" id="IPR050450">
    <property type="entry name" value="COX15/CtaA_HemeA_synthase"/>
</dbReference>
<name>A0A1G7DIC2_9ACTN</name>
<keyword evidence="14" id="KW-1185">Reference proteome</keyword>
<dbReference type="GO" id="GO:0016020">
    <property type="term" value="C:membrane"/>
    <property type="evidence" value="ECO:0007669"/>
    <property type="project" value="UniProtKB-SubCell"/>
</dbReference>
<dbReference type="EMBL" id="LT629688">
    <property type="protein sequence ID" value="SDE50535.1"/>
    <property type="molecule type" value="Genomic_DNA"/>
</dbReference>
<evidence type="ECO:0000256" key="4">
    <source>
        <dbReference type="ARBA" id="ARBA00022723"/>
    </source>
</evidence>
<dbReference type="GO" id="GO:0006784">
    <property type="term" value="P:heme A biosynthetic process"/>
    <property type="evidence" value="ECO:0007669"/>
    <property type="project" value="InterPro"/>
</dbReference>
<dbReference type="GO" id="GO:0046872">
    <property type="term" value="F:metal ion binding"/>
    <property type="evidence" value="ECO:0007669"/>
    <property type="project" value="UniProtKB-KW"/>
</dbReference>
<evidence type="ECO:0000256" key="1">
    <source>
        <dbReference type="ARBA" id="ARBA00004141"/>
    </source>
</evidence>
<feature type="transmembrane region" description="Helical" evidence="12">
    <location>
        <begin position="20"/>
        <end position="39"/>
    </location>
</feature>
<dbReference type="STRING" id="675864.SAMN04489747_3593"/>
<evidence type="ECO:0000256" key="2">
    <source>
        <dbReference type="ARBA" id="ARBA00022475"/>
    </source>
</evidence>
<feature type="transmembrane region" description="Helical" evidence="12">
    <location>
        <begin position="266"/>
        <end position="288"/>
    </location>
</feature>
<keyword evidence="10" id="KW-1015">Disulfide bond</keyword>
<feature type="transmembrane region" description="Helical" evidence="12">
    <location>
        <begin position="110"/>
        <end position="131"/>
    </location>
</feature>
<evidence type="ECO:0000256" key="9">
    <source>
        <dbReference type="ARBA" id="ARBA00023136"/>
    </source>
</evidence>
<keyword evidence="3 12" id="KW-0812">Transmembrane</keyword>
<evidence type="ECO:0000256" key="12">
    <source>
        <dbReference type="SAM" id="Phobius"/>
    </source>
</evidence>
<evidence type="ECO:0000256" key="5">
    <source>
        <dbReference type="ARBA" id="ARBA00022989"/>
    </source>
</evidence>
<keyword evidence="8" id="KW-0350">Heme biosynthesis</keyword>
<keyword evidence="2" id="KW-1003">Cell membrane</keyword>
<keyword evidence="6" id="KW-0560">Oxidoreductase</keyword>
<keyword evidence="5 12" id="KW-1133">Transmembrane helix</keyword>
<dbReference type="Proteomes" id="UP000198546">
    <property type="component" value="Chromosome i"/>
</dbReference>
<proteinExistence type="predicted"/>
<feature type="transmembrane region" description="Helical" evidence="12">
    <location>
        <begin position="137"/>
        <end position="161"/>
    </location>
</feature>
<evidence type="ECO:0000256" key="3">
    <source>
        <dbReference type="ARBA" id="ARBA00022692"/>
    </source>
</evidence>
<evidence type="ECO:0000256" key="8">
    <source>
        <dbReference type="ARBA" id="ARBA00023133"/>
    </source>
</evidence>